<dbReference type="PANTHER" id="PTHR43420:SF44">
    <property type="entry name" value="ACETYLTRANSFERASE YPEA"/>
    <property type="match status" value="1"/>
</dbReference>
<evidence type="ECO:0000256" key="1">
    <source>
        <dbReference type="ARBA" id="ARBA00022679"/>
    </source>
</evidence>
<dbReference type="InterPro" id="IPR016181">
    <property type="entry name" value="Acyl_CoA_acyltransferase"/>
</dbReference>
<protein>
    <recommendedName>
        <fullName evidence="3">N-acetyltransferase domain-containing protein</fullName>
    </recommendedName>
</protein>
<gene>
    <name evidence="4" type="ORF">C1SCF055_LOCUS751</name>
</gene>
<sequence length="711" mass="79541">MGLKYFKRFRMEIDLVAAQLDHHPLPVEYCLVPWDPTLLSVHAETKYESFRTEIDAYVFPCLGDHQGCQRLMQEIAHKDGFLPEATWLIAHCPGPGEAVEYCGTVQGIYDRSRIGAIQNLGITPMHRGRGLGTALLISALQGFRSVGLKRAFLEVTAQNSGAIRLYHRMGFNSVRTVYKAADVSAVNSLAPGNGLGGVDLFSGWTRALCEDAAPEFQGYQATECEGFYPGHLQGIAVDGQGHIFWSFTTKLVSTDAEGQILKVIDVPNHHGDLTYVDGKLYVAVNLGDFNNPKGNADSWVYVYQADDLSLLAKHEVQEVVYGAGGIAHNAGRFIVVGGLPDGTDENYVYEYDGDFNFQRRHVVPSGHTYLGIQSAEYADGLWWFGCYGKPQQLVIADEAFGVTGRYDFDCSYGIASIAPGSLDGTSIKAQRLVGVGLGARALRRPILAGIIALNYSHDPEQRENVVPRKTHIDAILRDWPYEPGTVSARLVRARDGRDVVQMRIEMGVVQMEMDGRPDGSHPEGCETYLDHLISMAIHRGEHFELTEEQCAEVDREFMQYYHRRICWLALRDFKRAVKDADHSLALMDFVRDRSPDRQWTLSHEQFRPFILFHRTQGAAMAALDTDGAEAAIEAVNGGLERMREFLVNFDAEESFDDDEMVMRLREIQDSLREEFGVERTLNERLADAVAEEKYELAAQLRDELERRAEGA</sequence>
<dbReference type="PANTHER" id="PTHR43420">
    <property type="entry name" value="ACETYLTRANSFERASE"/>
    <property type="match status" value="1"/>
</dbReference>
<dbReference type="SUPFAM" id="SSF63829">
    <property type="entry name" value="Calcium-dependent phosphotriesterase"/>
    <property type="match status" value="1"/>
</dbReference>
<name>A0A9P1BII9_9DINO</name>
<evidence type="ECO:0000259" key="3">
    <source>
        <dbReference type="PROSITE" id="PS51186"/>
    </source>
</evidence>
<dbReference type="InterPro" id="IPR050680">
    <property type="entry name" value="YpeA/RimI_acetyltransf"/>
</dbReference>
<proteinExistence type="predicted"/>
<feature type="domain" description="N-acetyltransferase" evidence="3">
    <location>
        <begin position="36"/>
        <end position="190"/>
    </location>
</feature>
<dbReference type="EMBL" id="CAMXCT020000001">
    <property type="protein sequence ID" value="CAL1125536.1"/>
    <property type="molecule type" value="Genomic_DNA"/>
</dbReference>
<dbReference type="InterPro" id="IPR000182">
    <property type="entry name" value="GNAT_dom"/>
</dbReference>
<dbReference type="CDD" id="cd04301">
    <property type="entry name" value="NAT_SF"/>
    <property type="match status" value="1"/>
</dbReference>
<keyword evidence="6" id="KW-1185">Reference proteome</keyword>
<dbReference type="Gene3D" id="3.40.630.30">
    <property type="match status" value="1"/>
</dbReference>
<dbReference type="AlphaFoldDB" id="A0A9P1BII9"/>
<accession>A0A9P1BII9</accession>
<dbReference type="Proteomes" id="UP001152797">
    <property type="component" value="Unassembled WGS sequence"/>
</dbReference>
<keyword evidence="1" id="KW-0808">Transferase</keyword>
<evidence type="ECO:0000313" key="4">
    <source>
        <dbReference type="EMBL" id="CAI3972161.1"/>
    </source>
</evidence>
<keyword evidence="2" id="KW-0012">Acyltransferase</keyword>
<evidence type="ECO:0000313" key="5">
    <source>
        <dbReference type="EMBL" id="CAL4759473.1"/>
    </source>
</evidence>
<reference evidence="4" key="1">
    <citation type="submission" date="2022-10" db="EMBL/GenBank/DDBJ databases">
        <authorList>
            <person name="Chen Y."/>
            <person name="Dougan E. K."/>
            <person name="Chan C."/>
            <person name="Rhodes N."/>
            <person name="Thang M."/>
        </authorList>
    </citation>
    <scope>NUCLEOTIDE SEQUENCE</scope>
</reference>
<dbReference type="PROSITE" id="PS51186">
    <property type="entry name" value="GNAT"/>
    <property type="match status" value="1"/>
</dbReference>
<dbReference type="EMBL" id="CAMXCT030000001">
    <property type="protein sequence ID" value="CAL4759473.1"/>
    <property type="molecule type" value="Genomic_DNA"/>
</dbReference>
<dbReference type="EMBL" id="CAMXCT010000001">
    <property type="protein sequence ID" value="CAI3972161.1"/>
    <property type="molecule type" value="Genomic_DNA"/>
</dbReference>
<organism evidence="4">
    <name type="scientific">Cladocopium goreaui</name>
    <dbReference type="NCBI Taxonomy" id="2562237"/>
    <lineage>
        <taxon>Eukaryota</taxon>
        <taxon>Sar</taxon>
        <taxon>Alveolata</taxon>
        <taxon>Dinophyceae</taxon>
        <taxon>Suessiales</taxon>
        <taxon>Symbiodiniaceae</taxon>
        <taxon>Cladocopium</taxon>
    </lineage>
</organism>
<evidence type="ECO:0000313" key="6">
    <source>
        <dbReference type="Proteomes" id="UP001152797"/>
    </source>
</evidence>
<comment type="caution">
    <text evidence="4">The sequence shown here is derived from an EMBL/GenBank/DDBJ whole genome shotgun (WGS) entry which is preliminary data.</text>
</comment>
<evidence type="ECO:0000256" key="2">
    <source>
        <dbReference type="ARBA" id="ARBA00023315"/>
    </source>
</evidence>
<dbReference type="GO" id="GO:0016747">
    <property type="term" value="F:acyltransferase activity, transferring groups other than amino-acyl groups"/>
    <property type="evidence" value="ECO:0007669"/>
    <property type="project" value="InterPro"/>
</dbReference>
<dbReference type="OrthoDB" id="417853at2759"/>
<dbReference type="Pfam" id="PF00583">
    <property type="entry name" value="Acetyltransf_1"/>
    <property type="match status" value="1"/>
</dbReference>
<dbReference type="SUPFAM" id="SSF55729">
    <property type="entry name" value="Acyl-CoA N-acyltransferases (Nat)"/>
    <property type="match status" value="1"/>
</dbReference>
<reference evidence="5 6" key="2">
    <citation type="submission" date="2024-05" db="EMBL/GenBank/DDBJ databases">
        <authorList>
            <person name="Chen Y."/>
            <person name="Shah S."/>
            <person name="Dougan E. K."/>
            <person name="Thang M."/>
            <person name="Chan C."/>
        </authorList>
    </citation>
    <scope>NUCLEOTIDE SEQUENCE [LARGE SCALE GENOMIC DNA]</scope>
</reference>